<proteinExistence type="predicted"/>
<name>A6JPI6_RAT</name>
<dbReference type="AlphaFoldDB" id="A6JPI6"/>
<reference evidence="1 2" key="1">
    <citation type="submission" date="2005-09" db="EMBL/GenBank/DDBJ databases">
        <authorList>
            <person name="Mural R.J."/>
            <person name="Li P.W."/>
            <person name="Adams M.D."/>
            <person name="Amanatides P.G."/>
            <person name="Baden-Tillson H."/>
            <person name="Barnstead M."/>
            <person name="Chin S.H."/>
            <person name="Dew I."/>
            <person name="Evans C.A."/>
            <person name="Ferriera S."/>
            <person name="Flanigan M."/>
            <person name="Fosler C."/>
            <person name="Glodek A."/>
            <person name="Gu Z."/>
            <person name="Holt R.A."/>
            <person name="Jennings D."/>
            <person name="Kraft C.L."/>
            <person name="Lu F."/>
            <person name="Nguyen T."/>
            <person name="Nusskern D.R."/>
            <person name="Pfannkoch C.M."/>
            <person name="Sitter C."/>
            <person name="Sutton G.G."/>
            <person name="Venter J.C."/>
            <person name="Wang Z."/>
            <person name="Woodage T."/>
            <person name="Zheng X.H."/>
            <person name="Zhong F."/>
        </authorList>
    </citation>
    <scope>NUCLEOTIDE SEQUENCE [LARGE SCALE GENOMIC DNA]</scope>
    <source>
        <strain>BN</strain>
        <strain evidence="2">Sprague-Dawley</strain>
    </source>
</reference>
<gene>
    <name evidence="1" type="ORF">rCG_58990</name>
</gene>
<dbReference type="EMBL" id="CH473995">
    <property type="protein sequence ID" value="EDL78936.1"/>
    <property type="molecule type" value="Genomic_DNA"/>
</dbReference>
<organism evidence="1 2">
    <name type="scientific">Rattus norvegicus</name>
    <name type="common">Rat</name>
    <dbReference type="NCBI Taxonomy" id="10116"/>
    <lineage>
        <taxon>Eukaryota</taxon>
        <taxon>Metazoa</taxon>
        <taxon>Chordata</taxon>
        <taxon>Craniata</taxon>
        <taxon>Vertebrata</taxon>
        <taxon>Euteleostomi</taxon>
        <taxon>Mammalia</taxon>
        <taxon>Eutheria</taxon>
        <taxon>Euarchontoglires</taxon>
        <taxon>Glires</taxon>
        <taxon>Rodentia</taxon>
        <taxon>Myomorpha</taxon>
        <taxon>Muroidea</taxon>
        <taxon>Muridae</taxon>
        <taxon>Murinae</taxon>
        <taxon>Rattus</taxon>
    </lineage>
</organism>
<sequence length="26" mass="2882">MGKMRIQYDTKCLVSLAAIPESQVLS</sequence>
<evidence type="ECO:0000313" key="1">
    <source>
        <dbReference type="EMBL" id="EDL78936.1"/>
    </source>
</evidence>
<protein>
    <submittedName>
        <fullName evidence="1">RCG58990</fullName>
    </submittedName>
</protein>
<accession>A6JPI6</accession>
<evidence type="ECO:0000313" key="2">
    <source>
        <dbReference type="Proteomes" id="UP000234681"/>
    </source>
</evidence>
<dbReference type="Proteomes" id="UP000234681">
    <property type="component" value="Chromosome 16"/>
</dbReference>